<dbReference type="PANTHER" id="PTHR21397:SF2">
    <property type="entry name" value="CHROMATIN COMPLEXES SUBUNIT BAP18"/>
    <property type="match status" value="1"/>
</dbReference>
<evidence type="ECO:0000313" key="2">
    <source>
        <dbReference type="Proteomes" id="UP000887566"/>
    </source>
</evidence>
<name>A0A914UVW2_9BILA</name>
<dbReference type="GO" id="GO:0071339">
    <property type="term" value="C:MLL1 complex"/>
    <property type="evidence" value="ECO:0007669"/>
    <property type="project" value="TreeGrafter"/>
</dbReference>
<evidence type="ECO:0000313" key="3">
    <source>
        <dbReference type="WBParaSite" id="PSAMB.scaffold12835size2559.g35114.t1"/>
    </source>
</evidence>
<dbReference type="Proteomes" id="UP000887566">
    <property type="component" value="Unplaced"/>
</dbReference>
<dbReference type="GO" id="GO:0016589">
    <property type="term" value="C:NURF complex"/>
    <property type="evidence" value="ECO:0007669"/>
    <property type="project" value="TreeGrafter"/>
</dbReference>
<dbReference type="AlphaFoldDB" id="A0A914UVW2"/>
<keyword evidence="2" id="KW-1185">Reference proteome</keyword>
<dbReference type="PANTHER" id="PTHR21397">
    <property type="entry name" value="CHROMATIN COMPLEXES SUBUNIT BAP18-RELATED"/>
    <property type="match status" value="1"/>
</dbReference>
<reference evidence="3" key="1">
    <citation type="submission" date="2022-11" db="UniProtKB">
        <authorList>
            <consortium name="WormBaseParasite"/>
        </authorList>
    </citation>
    <scope>IDENTIFICATION</scope>
</reference>
<dbReference type="WBParaSite" id="PSAMB.scaffold12835size2559.g35114.t1">
    <property type="protein sequence ID" value="PSAMB.scaffold12835size2559.g35114.t1"/>
    <property type="gene ID" value="PSAMB.scaffold12835size2559.g35114"/>
</dbReference>
<accession>A0A914UVW2</accession>
<sequence>MMRQSNSSVTAVVQEGHGSTAAKVAEVFLTAGHAFQKLGDLTLQLNSAADGEENMKWSEPEIDQLRDALTRFAHELDKISDSVQSRTTKHIKTDLKRRVLLDESGRDSASPAPSKRMSLGPKRGGTAYAAAAPPRPNAPTDSSHHYLPHPVDFQPEVGPPSF</sequence>
<feature type="region of interest" description="Disordered" evidence="1">
    <location>
        <begin position="99"/>
        <end position="162"/>
    </location>
</feature>
<evidence type="ECO:0000256" key="1">
    <source>
        <dbReference type="SAM" id="MobiDB-lite"/>
    </source>
</evidence>
<organism evidence="2 3">
    <name type="scientific">Plectus sambesii</name>
    <dbReference type="NCBI Taxonomy" id="2011161"/>
    <lineage>
        <taxon>Eukaryota</taxon>
        <taxon>Metazoa</taxon>
        <taxon>Ecdysozoa</taxon>
        <taxon>Nematoda</taxon>
        <taxon>Chromadorea</taxon>
        <taxon>Plectida</taxon>
        <taxon>Plectina</taxon>
        <taxon>Plectoidea</taxon>
        <taxon>Plectidae</taxon>
        <taxon>Plectus</taxon>
    </lineage>
</organism>
<protein>
    <submittedName>
        <fullName evidence="3">Uncharacterized protein</fullName>
    </submittedName>
</protein>
<proteinExistence type="predicted"/>